<dbReference type="InterPro" id="IPR010730">
    <property type="entry name" value="HET"/>
</dbReference>
<evidence type="ECO:0000259" key="1">
    <source>
        <dbReference type="Pfam" id="PF06985"/>
    </source>
</evidence>
<sequence>MGSQNYATEKNMDALQEQGGLAKHVVLPKVVADAIHLTGLLGYWYIWVDRFCIIQDNDGLDKNKPS</sequence>
<dbReference type="Proteomes" id="UP001172102">
    <property type="component" value="Unassembled WGS sequence"/>
</dbReference>
<evidence type="ECO:0000313" key="2">
    <source>
        <dbReference type="EMBL" id="KAK0724590.1"/>
    </source>
</evidence>
<comment type="caution">
    <text evidence="2">The sequence shown here is derived from an EMBL/GenBank/DDBJ whole genome shotgun (WGS) entry which is preliminary data.</text>
</comment>
<reference evidence="2" key="1">
    <citation type="submission" date="2023-06" db="EMBL/GenBank/DDBJ databases">
        <title>Genome-scale phylogeny and comparative genomics of the fungal order Sordariales.</title>
        <authorList>
            <consortium name="Lawrence Berkeley National Laboratory"/>
            <person name="Hensen N."/>
            <person name="Bonometti L."/>
            <person name="Westerberg I."/>
            <person name="Brannstrom I.O."/>
            <person name="Guillou S."/>
            <person name="Cros-Aarteil S."/>
            <person name="Calhoun S."/>
            <person name="Haridas S."/>
            <person name="Kuo A."/>
            <person name="Mondo S."/>
            <person name="Pangilinan J."/>
            <person name="Riley R."/>
            <person name="Labutti K."/>
            <person name="Andreopoulos B."/>
            <person name="Lipzen A."/>
            <person name="Chen C."/>
            <person name="Yanf M."/>
            <person name="Daum C."/>
            <person name="Ng V."/>
            <person name="Clum A."/>
            <person name="Steindorff A."/>
            <person name="Ohm R."/>
            <person name="Martin F."/>
            <person name="Silar P."/>
            <person name="Natvig D."/>
            <person name="Lalanne C."/>
            <person name="Gautier V."/>
            <person name="Ament-Velasquez S.L."/>
            <person name="Kruys A."/>
            <person name="Hutchinson M.I."/>
            <person name="Powell A.J."/>
            <person name="Barry K."/>
            <person name="Miller A.N."/>
            <person name="Grigoriev I.V."/>
            <person name="Debuchy R."/>
            <person name="Gladieux P."/>
            <person name="Thoren M.H."/>
            <person name="Johannesson H."/>
        </authorList>
    </citation>
    <scope>NUCLEOTIDE SEQUENCE</scope>
    <source>
        <strain evidence="2">SMH4607-1</strain>
    </source>
</reference>
<keyword evidence="3" id="KW-1185">Reference proteome</keyword>
<accession>A0AA40AYZ3</accession>
<gene>
    <name evidence="2" type="ORF">B0H67DRAFT_568256</name>
</gene>
<evidence type="ECO:0000313" key="3">
    <source>
        <dbReference type="Proteomes" id="UP001172102"/>
    </source>
</evidence>
<dbReference type="AlphaFoldDB" id="A0AA40AYZ3"/>
<organism evidence="2 3">
    <name type="scientific">Lasiosphaeris hirsuta</name>
    <dbReference type="NCBI Taxonomy" id="260670"/>
    <lineage>
        <taxon>Eukaryota</taxon>
        <taxon>Fungi</taxon>
        <taxon>Dikarya</taxon>
        <taxon>Ascomycota</taxon>
        <taxon>Pezizomycotina</taxon>
        <taxon>Sordariomycetes</taxon>
        <taxon>Sordariomycetidae</taxon>
        <taxon>Sordariales</taxon>
        <taxon>Lasiosphaeriaceae</taxon>
        <taxon>Lasiosphaeris</taxon>
    </lineage>
</organism>
<dbReference type="Pfam" id="PF06985">
    <property type="entry name" value="HET"/>
    <property type="match status" value="1"/>
</dbReference>
<proteinExistence type="predicted"/>
<dbReference type="EMBL" id="JAUKUA010000002">
    <property type="protein sequence ID" value="KAK0724590.1"/>
    <property type="molecule type" value="Genomic_DNA"/>
</dbReference>
<protein>
    <recommendedName>
        <fullName evidence="1">Heterokaryon incompatibility domain-containing protein</fullName>
    </recommendedName>
</protein>
<name>A0AA40AYZ3_9PEZI</name>
<feature type="domain" description="Heterokaryon incompatibility" evidence="1">
    <location>
        <begin position="19"/>
        <end position="64"/>
    </location>
</feature>